<accession>A0A1F6NUM2</accession>
<feature type="transmembrane region" description="Helical" evidence="1">
    <location>
        <begin position="193"/>
        <end position="211"/>
    </location>
</feature>
<keyword evidence="1" id="KW-0472">Membrane</keyword>
<feature type="transmembrane region" description="Helical" evidence="1">
    <location>
        <begin position="316"/>
        <end position="336"/>
    </location>
</feature>
<name>A0A1F6NUM2_9BACT</name>
<feature type="transmembrane region" description="Helical" evidence="1">
    <location>
        <begin position="90"/>
        <end position="108"/>
    </location>
</feature>
<dbReference type="InterPro" id="IPR012429">
    <property type="entry name" value="HGSNAT_cat"/>
</dbReference>
<keyword evidence="1" id="KW-0812">Transmembrane</keyword>
<evidence type="ECO:0000256" key="1">
    <source>
        <dbReference type="SAM" id="Phobius"/>
    </source>
</evidence>
<proteinExistence type="predicted"/>
<dbReference type="Pfam" id="PF07786">
    <property type="entry name" value="HGSNAT_cat"/>
    <property type="match status" value="1"/>
</dbReference>
<feature type="transmembrane region" description="Helical" evidence="1">
    <location>
        <begin position="252"/>
        <end position="270"/>
    </location>
</feature>
<evidence type="ECO:0000313" key="3">
    <source>
        <dbReference type="EMBL" id="OGH87629.1"/>
    </source>
</evidence>
<reference evidence="3 4" key="1">
    <citation type="journal article" date="2016" name="Nat. Commun.">
        <title>Thousands of microbial genomes shed light on interconnected biogeochemical processes in an aquifer system.</title>
        <authorList>
            <person name="Anantharaman K."/>
            <person name="Brown C.T."/>
            <person name="Hug L.A."/>
            <person name="Sharon I."/>
            <person name="Castelle C.J."/>
            <person name="Probst A.J."/>
            <person name="Thomas B.C."/>
            <person name="Singh A."/>
            <person name="Wilkins M.J."/>
            <person name="Karaoz U."/>
            <person name="Brodie E.L."/>
            <person name="Williams K.H."/>
            <person name="Hubbard S.S."/>
            <person name="Banfield J.F."/>
        </authorList>
    </citation>
    <scope>NUCLEOTIDE SEQUENCE [LARGE SCALE GENOMIC DNA]</scope>
</reference>
<evidence type="ECO:0000259" key="2">
    <source>
        <dbReference type="Pfam" id="PF07786"/>
    </source>
</evidence>
<feature type="transmembrane region" description="Helical" evidence="1">
    <location>
        <begin position="153"/>
        <end position="173"/>
    </location>
</feature>
<feature type="transmembrane region" description="Helical" evidence="1">
    <location>
        <begin position="128"/>
        <end position="146"/>
    </location>
</feature>
<protein>
    <recommendedName>
        <fullName evidence="2">Heparan-alpha-glucosaminide N-acetyltransferase catalytic domain-containing protein</fullName>
    </recommendedName>
</protein>
<keyword evidence="1" id="KW-1133">Transmembrane helix</keyword>
<feature type="transmembrane region" description="Helical" evidence="1">
    <location>
        <begin position="223"/>
        <end position="246"/>
    </location>
</feature>
<feature type="transmembrane region" description="Helical" evidence="1">
    <location>
        <begin position="48"/>
        <end position="69"/>
    </location>
</feature>
<dbReference type="Proteomes" id="UP000177907">
    <property type="component" value="Unassembled WGS sequence"/>
</dbReference>
<gene>
    <name evidence="3" type="ORF">A3J93_03865</name>
</gene>
<dbReference type="STRING" id="1798704.A3J93_03865"/>
<evidence type="ECO:0000313" key="4">
    <source>
        <dbReference type="Proteomes" id="UP000177907"/>
    </source>
</evidence>
<feature type="domain" description="Heparan-alpha-glucosaminide N-acetyltransferase catalytic" evidence="2">
    <location>
        <begin position="12"/>
        <end position="157"/>
    </location>
</feature>
<dbReference type="EMBL" id="MFQZ01000010">
    <property type="protein sequence ID" value="OGH87629.1"/>
    <property type="molecule type" value="Genomic_DNA"/>
</dbReference>
<sequence>MSIEIPAQPQKRYLEIDFLRGSAVFLMLVAHINFVFTKNYNFILDTLTWFGATICFSVFIFCFAFSYGLKLSDNKKLNLKKETKRFFRLLFVYYGSAFCAQYFIFSNISIEKLYLILTFQYLPVFTEFIIPFFLYVILILIFFPVFKKLLKYPILFISISLAIYFFGQWLYPLDGGGNFLNVIKTLLVGNGDVHAFGVLSYLPIFVLGLIVGESQSDKKGELAVVVIFVTAVILFAFLKILGFSVWHRFPPSVLFLLYGVIYSFGVLLLYRYLKKIIPLDKFFIFLSKKTLFIFFISILIILGSSNLLNKAKFESTTVWLIHFLIIAGISLLSYSYGKLVEILEKR</sequence>
<comment type="caution">
    <text evidence="3">The sequence shown here is derived from an EMBL/GenBank/DDBJ whole genome shotgun (WGS) entry which is preliminary data.</text>
</comment>
<dbReference type="AlphaFoldDB" id="A0A1F6NUM2"/>
<feature type="transmembrane region" description="Helical" evidence="1">
    <location>
        <begin position="18"/>
        <end position="36"/>
    </location>
</feature>
<feature type="transmembrane region" description="Helical" evidence="1">
    <location>
        <begin position="282"/>
        <end position="304"/>
    </location>
</feature>
<organism evidence="3 4">
    <name type="scientific">Candidatus Magasanikbacteria bacterium RIFOXYC2_FULL_42_28</name>
    <dbReference type="NCBI Taxonomy" id="1798704"/>
    <lineage>
        <taxon>Bacteria</taxon>
        <taxon>Candidatus Magasanikiibacteriota</taxon>
    </lineage>
</organism>